<dbReference type="Proteomes" id="UP000492821">
    <property type="component" value="Unassembled WGS sequence"/>
</dbReference>
<feature type="compositionally biased region" description="Basic and acidic residues" evidence="1">
    <location>
        <begin position="136"/>
        <end position="152"/>
    </location>
</feature>
<feature type="compositionally biased region" description="Basic and acidic residues" evidence="1">
    <location>
        <begin position="362"/>
        <end position="379"/>
    </location>
</feature>
<organism evidence="2 3">
    <name type="scientific">Panagrellus redivivus</name>
    <name type="common">Microworm</name>
    <dbReference type="NCBI Taxonomy" id="6233"/>
    <lineage>
        <taxon>Eukaryota</taxon>
        <taxon>Metazoa</taxon>
        <taxon>Ecdysozoa</taxon>
        <taxon>Nematoda</taxon>
        <taxon>Chromadorea</taxon>
        <taxon>Rhabditida</taxon>
        <taxon>Tylenchina</taxon>
        <taxon>Panagrolaimomorpha</taxon>
        <taxon>Panagrolaimoidea</taxon>
        <taxon>Panagrolaimidae</taxon>
        <taxon>Panagrellus</taxon>
    </lineage>
</organism>
<feature type="compositionally biased region" description="Low complexity" evidence="1">
    <location>
        <begin position="701"/>
        <end position="714"/>
    </location>
</feature>
<dbReference type="WBParaSite" id="Pan_g2963.t1">
    <property type="protein sequence ID" value="Pan_g2963.t1"/>
    <property type="gene ID" value="Pan_g2963"/>
</dbReference>
<feature type="region of interest" description="Disordered" evidence="1">
    <location>
        <begin position="585"/>
        <end position="610"/>
    </location>
</feature>
<feature type="compositionally biased region" description="Low complexity" evidence="1">
    <location>
        <begin position="336"/>
        <end position="361"/>
    </location>
</feature>
<feature type="region of interest" description="Disordered" evidence="1">
    <location>
        <begin position="1"/>
        <end position="202"/>
    </location>
</feature>
<evidence type="ECO:0000313" key="2">
    <source>
        <dbReference type="Proteomes" id="UP000492821"/>
    </source>
</evidence>
<proteinExistence type="predicted"/>
<dbReference type="InterPro" id="IPR013783">
    <property type="entry name" value="Ig-like_fold"/>
</dbReference>
<feature type="region of interest" description="Disordered" evidence="1">
    <location>
        <begin position="700"/>
        <end position="729"/>
    </location>
</feature>
<protein>
    <submittedName>
        <fullName evidence="3">Calponin-homology (CH) domain-containing protein</fullName>
    </submittedName>
</protein>
<feature type="region of interest" description="Disordered" evidence="1">
    <location>
        <begin position="333"/>
        <end position="386"/>
    </location>
</feature>
<reference evidence="3" key="2">
    <citation type="submission" date="2020-10" db="UniProtKB">
        <authorList>
            <consortium name="WormBaseParasite"/>
        </authorList>
    </citation>
    <scope>IDENTIFICATION</scope>
</reference>
<feature type="compositionally biased region" description="Low complexity" evidence="1">
    <location>
        <begin position="174"/>
        <end position="186"/>
    </location>
</feature>
<dbReference type="AlphaFoldDB" id="A0A7E4VTB8"/>
<feature type="compositionally biased region" description="Low complexity" evidence="1">
    <location>
        <begin position="599"/>
        <end position="610"/>
    </location>
</feature>
<evidence type="ECO:0000313" key="3">
    <source>
        <dbReference type="WBParaSite" id="Pan_g2963.t1"/>
    </source>
</evidence>
<name>A0A7E4VTB8_PANRE</name>
<feature type="compositionally biased region" description="Basic and acidic residues" evidence="1">
    <location>
        <begin position="1"/>
        <end position="12"/>
    </location>
</feature>
<feature type="compositionally biased region" description="Acidic residues" evidence="1">
    <location>
        <begin position="20"/>
        <end position="34"/>
    </location>
</feature>
<accession>A0A7E4VTB8</accession>
<keyword evidence="2" id="KW-1185">Reference proteome</keyword>
<reference evidence="2" key="1">
    <citation type="journal article" date="2013" name="Genetics">
        <title>The draft genome and transcriptome of Panagrellus redivivus are shaped by the harsh demands of a free-living lifestyle.</title>
        <authorList>
            <person name="Srinivasan J."/>
            <person name="Dillman A.R."/>
            <person name="Macchietto M.G."/>
            <person name="Heikkinen L."/>
            <person name="Lakso M."/>
            <person name="Fracchia K.M."/>
            <person name="Antoshechkin I."/>
            <person name="Mortazavi A."/>
            <person name="Wong G."/>
            <person name="Sternberg P.W."/>
        </authorList>
    </citation>
    <scope>NUCLEOTIDE SEQUENCE [LARGE SCALE GENOMIC DNA]</scope>
    <source>
        <strain evidence="2">MT8872</strain>
    </source>
</reference>
<sequence>MASAKEIEDKLENVSILSDCFEEDDDMWDDENNENEPPPPSHGGDGSKRGTAMAPSLDPIREESRMSSASTDYGRKSFRGYDELTERTQARTPIDNSPARELSIEYKDEPFEPISNLSAELRREQESVYQKNRFMLPDDERRSWEGKSHDTDAMGSLLLPKSGQSSFNNDKSGRSSQSKNGSRSSKIVTSTPKGQGRADHLQNSFEDCPLSTIQSNSPISKMSLGSFIGFGDSESHTGSTLSHSKIGNAIKDIQLADDSIDAATQLVSNTQMRSKDFKSSRPMNISKAELSRMSDFQIYQATGMVPKRSYRKKKEITVDPRLAEMTRTLDALETQSLRNSIPRLSSSSRPSSAREPSNASSRPDKTYPVDRPMSVRERTPTPTDPSSLIAVKPFPLSHFGFVAVNEHIILSVTVTNLSKDSIQVQAELKEGVFTLLEKAAVIINGNEQFSFPVKFTPDQRARYKANLLLKVKSSDKTIVHGLLGFGGAANLKVFTNKALRMCPSLSYVMFPSSPTNFTFDVANDGERAGFVIVQAVDDESNVIPGISVTPDRFLMLTNENAKSYKEKWEQSVTVTVRPEALRSLHDRARSSHGRLSTLSRASGSTSERSSLNNSAHLFNLKMVWGDERFRQRAKKHIQQSGTAHPIVHGIPITKLTFINNEEETMLKNTDGFLTAQDVETFQAQICVTTIRVGNQRPLQGSLDRLSSRPSSAASNQSVPEGFYIPTLHDDGLNESRISIAPSTDRTVMPSSKTKRY</sequence>
<feature type="compositionally biased region" description="Basic and acidic residues" evidence="1">
    <location>
        <begin position="73"/>
        <end position="89"/>
    </location>
</feature>
<dbReference type="Gene3D" id="2.60.40.10">
    <property type="entry name" value="Immunoglobulins"/>
    <property type="match status" value="1"/>
</dbReference>
<evidence type="ECO:0000256" key="1">
    <source>
        <dbReference type="SAM" id="MobiDB-lite"/>
    </source>
</evidence>